<evidence type="ECO:0000313" key="4">
    <source>
        <dbReference type="Proteomes" id="UP001314229"/>
    </source>
</evidence>
<evidence type="ECO:0000313" key="3">
    <source>
        <dbReference type="EMBL" id="CAK6970437.1"/>
    </source>
</evidence>
<dbReference type="Proteomes" id="UP001314229">
    <property type="component" value="Unassembled WGS sequence"/>
</dbReference>
<accession>A0AAV1PFB0</accession>
<proteinExistence type="predicted"/>
<dbReference type="InterPro" id="IPR041588">
    <property type="entry name" value="Integrase_H2C2"/>
</dbReference>
<feature type="domain" description="Integrase zinc-binding" evidence="2">
    <location>
        <begin position="57"/>
        <end position="110"/>
    </location>
</feature>
<gene>
    <name evidence="3" type="ORF">FSCOSCO3_A032375</name>
</gene>
<dbReference type="AlphaFoldDB" id="A0AAV1PFB0"/>
<protein>
    <recommendedName>
        <fullName evidence="1">Gypsy retrotransposon integrase-like protein 1</fullName>
    </recommendedName>
</protein>
<evidence type="ECO:0000256" key="1">
    <source>
        <dbReference type="ARBA" id="ARBA00039658"/>
    </source>
</evidence>
<name>A0AAV1PFB0_SCOSC</name>
<keyword evidence="4" id="KW-1185">Reference proteome</keyword>
<dbReference type="EMBL" id="CAWUFR010000157">
    <property type="protein sequence ID" value="CAK6970437.1"/>
    <property type="molecule type" value="Genomic_DNA"/>
</dbReference>
<reference evidence="3 4" key="1">
    <citation type="submission" date="2024-01" db="EMBL/GenBank/DDBJ databases">
        <authorList>
            <person name="Alioto T."/>
            <person name="Alioto T."/>
            <person name="Gomez Garrido J."/>
        </authorList>
    </citation>
    <scope>NUCLEOTIDE SEQUENCE [LARGE SCALE GENOMIC DNA]</scope>
</reference>
<dbReference type="Pfam" id="PF17921">
    <property type="entry name" value="Integrase_H2C2"/>
    <property type="match status" value="1"/>
</dbReference>
<comment type="caution">
    <text evidence="3">The sequence shown here is derived from an EMBL/GenBank/DDBJ whole genome shotgun (WGS) entry which is preliminary data.</text>
</comment>
<sequence>MDVKVHDRYPEGTTSKQRYVIKRRTDNFIIKDGELHYICRRKKNRSEHLAKVITTAEEANSVFVEFHCSGIGGHFGVEKTHSAIITRYYWPAIQEDIRKWIAQCPECQAKRAIIKEKREYEPIQLDLSKHDVAAGAVCHNRHWTLIIMYLKERRSLFGDPFGATDQQLQHCKTVTRKRDQDHNWILKRVENIDERRLEVQQRLLQGGDEYSRFGQTVADMIKRLPEDRRSDVMCEVYIHTREKNLIHTREKN</sequence>
<organism evidence="3 4">
    <name type="scientific">Scomber scombrus</name>
    <name type="common">Atlantic mackerel</name>
    <name type="synonym">Scomber vernalis</name>
    <dbReference type="NCBI Taxonomy" id="13677"/>
    <lineage>
        <taxon>Eukaryota</taxon>
        <taxon>Metazoa</taxon>
        <taxon>Chordata</taxon>
        <taxon>Craniata</taxon>
        <taxon>Vertebrata</taxon>
        <taxon>Euteleostomi</taxon>
        <taxon>Actinopterygii</taxon>
        <taxon>Neopterygii</taxon>
        <taxon>Teleostei</taxon>
        <taxon>Neoteleostei</taxon>
        <taxon>Acanthomorphata</taxon>
        <taxon>Pelagiaria</taxon>
        <taxon>Scombriformes</taxon>
        <taxon>Scombridae</taxon>
        <taxon>Scomber</taxon>
    </lineage>
</organism>
<evidence type="ECO:0000259" key="2">
    <source>
        <dbReference type="Pfam" id="PF17921"/>
    </source>
</evidence>
<dbReference type="Gene3D" id="1.10.340.70">
    <property type="match status" value="1"/>
</dbReference>
<dbReference type="FunFam" id="1.10.340.70:FF:000001">
    <property type="entry name" value="Retrovirus-related Pol polyprotein from transposon gypsy-like Protein"/>
    <property type="match status" value="1"/>
</dbReference>